<feature type="domain" description="PDZ" evidence="2">
    <location>
        <begin position="852"/>
        <end position="923"/>
    </location>
</feature>
<accession>A0A6F9DIM9</accession>
<dbReference type="AlphaFoldDB" id="A0A6F9DIM9"/>
<dbReference type="SMART" id="SM00228">
    <property type="entry name" value="PDZ"/>
    <property type="match status" value="1"/>
</dbReference>
<dbReference type="GO" id="GO:0016324">
    <property type="term" value="C:apical plasma membrane"/>
    <property type="evidence" value="ECO:0007669"/>
    <property type="project" value="TreeGrafter"/>
</dbReference>
<dbReference type="InterPro" id="IPR036034">
    <property type="entry name" value="PDZ_sf"/>
</dbReference>
<evidence type="ECO:0000313" key="3">
    <source>
        <dbReference type="EMBL" id="CAB3262813.1"/>
    </source>
</evidence>
<dbReference type="EMBL" id="LR786951">
    <property type="protein sequence ID" value="CAB3262813.1"/>
    <property type="molecule type" value="mRNA"/>
</dbReference>
<dbReference type="Pfam" id="PF00595">
    <property type="entry name" value="PDZ"/>
    <property type="match status" value="1"/>
</dbReference>
<dbReference type="GO" id="GO:0007163">
    <property type="term" value="P:establishment or maintenance of cell polarity"/>
    <property type="evidence" value="ECO:0007669"/>
    <property type="project" value="TreeGrafter"/>
</dbReference>
<sequence>MTSSALMGPPPMKATYVSTTFDQSGSSVTSDTLSTVSEPIDQVGRFFRRTNDNFYRHSLKEKVLLRKFDNNRRSFTRWRTSDAPLGGSTDLFNNSNSIRKKLSENRQQLNDLLSRVPFPVVRSQSFNKEQPQETKDAPKSPIHDELEKHVTDRIPIPSESSRTLHRSLHSDDSSSSDEDLREPIAESPPNLSDEDCFPPTREFKRALPPTSYSSQTSKKCIVSIARTSSRANMLTHRKGSNSSPPNPLYEAAKPKPPPRAINQKTSEQATLNRSDEVTTVATTDEQQEIITLPYVSRSNKGNWRSSDISRLRHGSRSHNASESNDVESEDKPTALISQSKTDTSPSRRTHSSSGYSSPGSNAGSSSLSPSSSSASSTSSHSLALPKSRLEHANSDVSGRSNATAVSASEINGTALEEKKKEGSDDFESVTSSMQVDEDVFPVAKWTQSSEYSDLSKEKPKETVHESDVTTSKVPEVSTAKDSRLGKIDEVVQRKSQTLKSRNMISMVEPRAQTLDYRHMSKSSNTSVKMRIPGSGKSKKANAASRNSLAFAKQASSALEDVQESTKQRTKSFEQPSEFEKDVRRAASLSPKSFALTPQTAYITESELSASLANLDKVGLGGPVSAPASFGQRNFNTVSGATGRRLTEKSHFFDDESSMNVNNNNSGHYSSTRSVYTDSTWSLNPASDPAIQSQPSRKPSLRNRLKGAFSFQNIRRAISTDKLNEEENFNQRSVSHCYLNENNEDISRMPSQKPRKKSPSETGEVGNLHKAPSISSIFSTVRMRKRKSRERRARQRNTIAVVKSSEDYEINERERPKSLHAMSHSRTENVGTPGHFRPIGKVLQMDTRQGTLLIEMVKPPSGPYGFYLARRRESGDRGSVFISSLSDSYPDKMYAGLMKLGDEITEVNGKSVHNLALSQVYDIILDSDRILLRIKPSQVHAV</sequence>
<feature type="region of interest" description="Disordered" evidence="1">
    <location>
        <begin position="447"/>
        <end position="480"/>
    </location>
</feature>
<feature type="compositionally biased region" description="Basic and acidic residues" evidence="1">
    <location>
        <begin position="453"/>
        <end position="467"/>
    </location>
</feature>
<dbReference type="PROSITE" id="PS50106">
    <property type="entry name" value="PDZ"/>
    <property type="match status" value="1"/>
</dbReference>
<reference evidence="3" key="1">
    <citation type="submission" date="2020-04" db="EMBL/GenBank/DDBJ databases">
        <authorList>
            <person name="Neveu A P."/>
        </authorList>
    </citation>
    <scope>NUCLEOTIDE SEQUENCE</scope>
    <source>
        <tissue evidence="3">Whole embryo</tissue>
    </source>
</reference>
<feature type="region of interest" description="Disordered" evidence="1">
    <location>
        <begin position="123"/>
        <end position="432"/>
    </location>
</feature>
<feature type="region of interest" description="Disordered" evidence="1">
    <location>
        <begin position="740"/>
        <end position="767"/>
    </location>
</feature>
<feature type="compositionally biased region" description="Polar residues" evidence="1">
    <location>
        <begin position="296"/>
        <end position="308"/>
    </location>
</feature>
<feature type="compositionally biased region" description="Basic and acidic residues" evidence="1">
    <location>
        <begin position="130"/>
        <end position="152"/>
    </location>
</feature>
<proteinExistence type="evidence at transcript level"/>
<dbReference type="PANTHER" id="PTHR14102:SF12">
    <property type="entry name" value="CDNA SEQUENCE BC034090"/>
    <property type="match status" value="1"/>
</dbReference>
<dbReference type="Gene3D" id="2.30.42.10">
    <property type="match status" value="1"/>
</dbReference>
<dbReference type="GO" id="GO:0007098">
    <property type="term" value="P:centrosome cycle"/>
    <property type="evidence" value="ECO:0007669"/>
    <property type="project" value="TreeGrafter"/>
</dbReference>
<dbReference type="GO" id="GO:0005938">
    <property type="term" value="C:cell cortex"/>
    <property type="evidence" value="ECO:0007669"/>
    <property type="project" value="TreeGrafter"/>
</dbReference>
<dbReference type="InterPro" id="IPR051741">
    <property type="entry name" value="PAR6_homolog"/>
</dbReference>
<organism evidence="3">
    <name type="scientific">Phallusia mammillata</name>
    <dbReference type="NCBI Taxonomy" id="59560"/>
    <lineage>
        <taxon>Eukaryota</taxon>
        <taxon>Metazoa</taxon>
        <taxon>Chordata</taxon>
        <taxon>Tunicata</taxon>
        <taxon>Ascidiacea</taxon>
        <taxon>Phlebobranchia</taxon>
        <taxon>Ascidiidae</taxon>
        <taxon>Phallusia</taxon>
    </lineage>
</organism>
<dbReference type="PANTHER" id="PTHR14102">
    <property type="entry name" value="PAR-6-RELATED"/>
    <property type="match status" value="1"/>
</dbReference>
<evidence type="ECO:0000259" key="2">
    <source>
        <dbReference type="PROSITE" id="PS50106"/>
    </source>
</evidence>
<feature type="compositionally biased region" description="Low complexity" evidence="1">
    <location>
        <begin position="343"/>
        <end position="384"/>
    </location>
</feature>
<dbReference type="SUPFAM" id="SSF50156">
    <property type="entry name" value="PDZ domain-like"/>
    <property type="match status" value="1"/>
</dbReference>
<dbReference type="GO" id="GO:0060341">
    <property type="term" value="P:regulation of cellular localization"/>
    <property type="evidence" value="ECO:0007669"/>
    <property type="project" value="TreeGrafter"/>
</dbReference>
<dbReference type="GO" id="GO:0005634">
    <property type="term" value="C:nucleus"/>
    <property type="evidence" value="ECO:0007669"/>
    <property type="project" value="TreeGrafter"/>
</dbReference>
<evidence type="ECO:0000256" key="1">
    <source>
        <dbReference type="SAM" id="MobiDB-lite"/>
    </source>
</evidence>
<protein>
    <submittedName>
        <fullName evidence="3">Uncharacterized protein LOC100183578</fullName>
    </submittedName>
</protein>
<dbReference type="InterPro" id="IPR001478">
    <property type="entry name" value="PDZ"/>
</dbReference>
<name>A0A6F9DIM9_9ASCI</name>
<gene>
    <name evidence="3" type="primary">LOC100183578</name>
</gene>
<feature type="region of interest" description="Disordered" evidence="1">
    <location>
        <begin position="559"/>
        <end position="585"/>
    </location>
</feature>
<feature type="compositionally biased region" description="Polar residues" evidence="1">
    <location>
        <begin position="394"/>
        <end position="411"/>
    </location>
</feature>
<feature type="region of interest" description="Disordered" evidence="1">
    <location>
        <begin position="520"/>
        <end position="544"/>
    </location>
</feature>
<feature type="compositionally biased region" description="Polar residues" evidence="1">
    <location>
        <begin position="262"/>
        <end position="284"/>
    </location>
</feature>